<feature type="non-terminal residue" evidence="2">
    <location>
        <position position="64"/>
    </location>
</feature>
<sequence>MPTFKVVIIGASGVDKTSLRQTCSTPGLHPLPRPPPTPPYKSGTPPARSASSRSPPRSSAARTP</sequence>
<keyword evidence="3" id="KW-1185">Reference proteome</keyword>
<dbReference type="EMBL" id="JARKIE010000600">
    <property type="protein sequence ID" value="KAJ7625214.1"/>
    <property type="molecule type" value="Genomic_DNA"/>
</dbReference>
<organism evidence="2 3">
    <name type="scientific">Mycena rosella</name>
    <name type="common">Pink bonnet</name>
    <name type="synonym">Agaricus rosellus</name>
    <dbReference type="NCBI Taxonomy" id="1033263"/>
    <lineage>
        <taxon>Eukaryota</taxon>
        <taxon>Fungi</taxon>
        <taxon>Dikarya</taxon>
        <taxon>Basidiomycota</taxon>
        <taxon>Agaricomycotina</taxon>
        <taxon>Agaricomycetes</taxon>
        <taxon>Agaricomycetidae</taxon>
        <taxon>Agaricales</taxon>
        <taxon>Marasmiineae</taxon>
        <taxon>Mycenaceae</taxon>
        <taxon>Mycena</taxon>
    </lineage>
</organism>
<gene>
    <name evidence="2" type="ORF">B0H17DRAFT_1111328</name>
</gene>
<feature type="compositionally biased region" description="Pro residues" evidence="1">
    <location>
        <begin position="29"/>
        <end position="39"/>
    </location>
</feature>
<protein>
    <submittedName>
        <fullName evidence="2">Uncharacterized protein</fullName>
    </submittedName>
</protein>
<comment type="caution">
    <text evidence="2">The sequence shown here is derived from an EMBL/GenBank/DDBJ whole genome shotgun (WGS) entry which is preliminary data.</text>
</comment>
<feature type="compositionally biased region" description="Low complexity" evidence="1">
    <location>
        <begin position="40"/>
        <end position="64"/>
    </location>
</feature>
<evidence type="ECO:0000256" key="1">
    <source>
        <dbReference type="SAM" id="MobiDB-lite"/>
    </source>
</evidence>
<feature type="region of interest" description="Disordered" evidence="1">
    <location>
        <begin position="18"/>
        <end position="64"/>
    </location>
</feature>
<dbReference type="Proteomes" id="UP001221757">
    <property type="component" value="Unassembled WGS sequence"/>
</dbReference>
<evidence type="ECO:0000313" key="3">
    <source>
        <dbReference type="Proteomes" id="UP001221757"/>
    </source>
</evidence>
<proteinExistence type="predicted"/>
<name>A0AAD7FL30_MYCRO</name>
<accession>A0AAD7FL30</accession>
<reference evidence="2" key="1">
    <citation type="submission" date="2023-03" db="EMBL/GenBank/DDBJ databases">
        <title>Massive genome expansion in bonnet fungi (Mycena s.s.) driven by repeated elements and novel gene families across ecological guilds.</title>
        <authorList>
            <consortium name="Lawrence Berkeley National Laboratory"/>
            <person name="Harder C.B."/>
            <person name="Miyauchi S."/>
            <person name="Viragh M."/>
            <person name="Kuo A."/>
            <person name="Thoen E."/>
            <person name="Andreopoulos B."/>
            <person name="Lu D."/>
            <person name="Skrede I."/>
            <person name="Drula E."/>
            <person name="Henrissat B."/>
            <person name="Morin E."/>
            <person name="Kohler A."/>
            <person name="Barry K."/>
            <person name="LaButti K."/>
            <person name="Morin E."/>
            <person name="Salamov A."/>
            <person name="Lipzen A."/>
            <person name="Mereny Z."/>
            <person name="Hegedus B."/>
            <person name="Baldrian P."/>
            <person name="Stursova M."/>
            <person name="Weitz H."/>
            <person name="Taylor A."/>
            <person name="Grigoriev I.V."/>
            <person name="Nagy L.G."/>
            <person name="Martin F."/>
            <person name="Kauserud H."/>
        </authorList>
    </citation>
    <scope>NUCLEOTIDE SEQUENCE</scope>
    <source>
        <strain evidence="2">CBHHK067</strain>
    </source>
</reference>
<evidence type="ECO:0000313" key="2">
    <source>
        <dbReference type="EMBL" id="KAJ7625214.1"/>
    </source>
</evidence>
<dbReference type="AlphaFoldDB" id="A0AAD7FL30"/>